<dbReference type="SUPFAM" id="SSF47413">
    <property type="entry name" value="lambda repressor-like DNA-binding domains"/>
    <property type="match status" value="1"/>
</dbReference>
<sequence>MDNFEPHPDTAADNNDVESEKTDPGVARAGTAVSARRKELDLPQRHLARSGIMSAGSLIDFEKGRRWPRRATRAKLEEALGWPQGHIAHLRNQPIEPDEEPAAALTNTVRMPLMIEVVEVALNNITTTISSLPAISDPEFTPRASSILADLRRIEISATRAARAATGDASVVLVLSAVRKIYKDLMLRAARAPGATLGQQLFAARHRAELCIEEIANAAGVPVEAITGAEAEAPLDANTVAALSATLRSLNGTGS</sequence>
<dbReference type="InterPro" id="IPR001387">
    <property type="entry name" value="Cro/C1-type_HTH"/>
</dbReference>
<dbReference type="STRING" id="1202450.B586_20130"/>
<evidence type="ECO:0000313" key="3">
    <source>
        <dbReference type="Proteomes" id="UP000036334"/>
    </source>
</evidence>
<gene>
    <name evidence="2" type="ORF">ABH38_08760</name>
</gene>
<comment type="caution">
    <text evidence="2">The sequence shown here is derived from an EMBL/GenBank/DDBJ whole genome shotgun (WGS) entry which is preliminary data.</text>
</comment>
<evidence type="ECO:0000256" key="1">
    <source>
        <dbReference type="SAM" id="MobiDB-lite"/>
    </source>
</evidence>
<name>A0A0I9V1H6_9MYCO</name>
<protein>
    <recommendedName>
        <fullName evidence="4">HTH cro/C1-type domain-containing protein</fullName>
    </recommendedName>
</protein>
<dbReference type="EMBL" id="LDPR01000005">
    <property type="protein sequence ID" value="KLO37521.1"/>
    <property type="molecule type" value="Genomic_DNA"/>
</dbReference>
<dbReference type="CDD" id="cd00093">
    <property type="entry name" value="HTH_XRE"/>
    <property type="match status" value="1"/>
</dbReference>
<dbReference type="Proteomes" id="UP000036334">
    <property type="component" value="Unassembled WGS sequence"/>
</dbReference>
<accession>A0A0I9V1H6</accession>
<dbReference type="GO" id="GO:0003677">
    <property type="term" value="F:DNA binding"/>
    <property type="evidence" value="ECO:0007669"/>
    <property type="project" value="InterPro"/>
</dbReference>
<feature type="compositionally biased region" description="Basic and acidic residues" evidence="1">
    <location>
        <begin position="1"/>
        <end position="10"/>
    </location>
</feature>
<dbReference type="InterPro" id="IPR010982">
    <property type="entry name" value="Lambda_DNA-bd_dom_sf"/>
</dbReference>
<organism evidence="2 3">
    <name type="scientific">Mycobacterium haemophilum</name>
    <dbReference type="NCBI Taxonomy" id="29311"/>
    <lineage>
        <taxon>Bacteria</taxon>
        <taxon>Bacillati</taxon>
        <taxon>Actinomycetota</taxon>
        <taxon>Actinomycetes</taxon>
        <taxon>Mycobacteriales</taxon>
        <taxon>Mycobacteriaceae</taxon>
        <taxon>Mycobacterium</taxon>
    </lineage>
</organism>
<feature type="region of interest" description="Disordered" evidence="1">
    <location>
        <begin position="1"/>
        <end position="38"/>
    </location>
</feature>
<reference evidence="2 3" key="1">
    <citation type="submission" date="2015-05" db="EMBL/GenBank/DDBJ databases">
        <title>Genome sequence of Mycobacterium haemophilum.</title>
        <authorList>
            <person name="Greninger A.L."/>
            <person name="Cunningham G."/>
            <person name="Miller S."/>
        </authorList>
    </citation>
    <scope>NUCLEOTIDE SEQUENCE [LARGE SCALE GENOMIC DNA]</scope>
    <source>
        <strain evidence="3">UC1</strain>
    </source>
</reference>
<dbReference type="AlphaFoldDB" id="A0A0I9V1H6"/>
<evidence type="ECO:0008006" key="4">
    <source>
        <dbReference type="Google" id="ProtNLM"/>
    </source>
</evidence>
<dbReference type="Gene3D" id="1.10.260.40">
    <property type="entry name" value="lambda repressor-like DNA-binding domains"/>
    <property type="match status" value="1"/>
</dbReference>
<evidence type="ECO:0000313" key="2">
    <source>
        <dbReference type="EMBL" id="KLO37521.1"/>
    </source>
</evidence>
<dbReference type="PATRIC" id="fig|29311.18.peg.1427"/>
<keyword evidence="3" id="KW-1185">Reference proteome</keyword>
<proteinExistence type="predicted"/>